<keyword evidence="2" id="KW-0808">Transferase</keyword>
<gene>
    <name evidence="4" type="ORF">A7979_00835</name>
</gene>
<dbReference type="PANTHER" id="PTHR47816:SF4">
    <property type="entry name" value="RIBOSOMAL RNA SMALL SUBUNIT METHYLTRANSFERASE C"/>
    <property type="match status" value="1"/>
</dbReference>
<dbReference type="EMBL" id="LXWF01000011">
    <property type="protein sequence ID" value="ORC22276.1"/>
    <property type="molecule type" value="Genomic_DNA"/>
</dbReference>
<evidence type="ECO:0000259" key="3">
    <source>
        <dbReference type="Pfam" id="PF05175"/>
    </source>
</evidence>
<dbReference type="GO" id="GO:0008757">
    <property type="term" value="F:S-adenosylmethionine-dependent methyltransferase activity"/>
    <property type="evidence" value="ECO:0007669"/>
    <property type="project" value="InterPro"/>
</dbReference>
<evidence type="ECO:0000256" key="2">
    <source>
        <dbReference type="ARBA" id="ARBA00022679"/>
    </source>
</evidence>
<dbReference type="InterPro" id="IPR007848">
    <property type="entry name" value="Small_mtfrase_dom"/>
</dbReference>
<dbReference type="CDD" id="cd02440">
    <property type="entry name" value="AdoMet_MTases"/>
    <property type="match status" value="1"/>
</dbReference>
<dbReference type="SUPFAM" id="SSF53335">
    <property type="entry name" value="S-adenosyl-L-methionine-dependent methyltransferases"/>
    <property type="match status" value="1"/>
</dbReference>
<dbReference type="Proteomes" id="UP000192359">
    <property type="component" value="Unassembled WGS sequence"/>
</dbReference>
<accession>A0A1Y1RR49</accession>
<organism evidence="4 5">
    <name type="scientific">Rothia nasimurium</name>
    <dbReference type="NCBI Taxonomy" id="85336"/>
    <lineage>
        <taxon>Bacteria</taxon>
        <taxon>Bacillati</taxon>
        <taxon>Actinomycetota</taxon>
        <taxon>Actinomycetes</taxon>
        <taxon>Micrococcales</taxon>
        <taxon>Micrococcaceae</taxon>
        <taxon>Rothia</taxon>
    </lineage>
</organism>
<dbReference type="PANTHER" id="PTHR47816">
    <property type="entry name" value="RIBOSOMAL RNA SMALL SUBUNIT METHYLTRANSFERASE C"/>
    <property type="match status" value="1"/>
</dbReference>
<evidence type="ECO:0000256" key="1">
    <source>
        <dbReference type="ARBA" id="ARBA00022603"/>
    </source>
</evidence>
<dbReference type="InterPro" id="IPR046977">
    <property type="entry name" value="RsmC/RlmG"/>
</dbReference>
<dbReference type="AlphaFoldDB" id="A0A1Y1RR49"/>
<sequence length="384" mass="40836">MDRLIIQDATAHLATASPQGQGDVLVLDDPAGALTRWALEHTQTGRVFSRQRSYADAQNMLALRASLGETGATRLLIAGLDGSGEVETATFGLHDFLARHEFSGGLALGHLPKSHAALTDVAHGFAAYQQAQRAQGVLILGGNTKHMNRSFNTTLARSFAQVTGLRGQGKHRCLLASNPAPAQQAPRLAGELPAVGGVFSGGRPDRGGNLLAQAALADLESLPATEPLTMLDLGCGNGSVTQAVLHGLPAGLQVAQAFATDLDLDAARSSHHLLGKDARVQVSWDNAGARIPAGSVDVLLLNPPFHRGTAVDLSLVGPLLEAAHRLLAPDGRLYLVHNSHARYRPQVEQWWSQVRQLVRTPVFTVLTASNQHEEPENLHSEEQK</sequence>
<dbReference type="Pfam" id="PF05175">
    <property type="entry name" value="MTS"/>
    <property type="match status" value="1"/>
</dbReference>
<evidence type="ECO:0000313" key="5">
    <source>
        <dbReference type="Proteomes" id="UP000192359"/>
    </source>
</evidence>
<protein>
    <recommendedName>
        <fullName evidence="3">Methyltransferase small domain-containing protein</fullName>
    </recommendedName>
</protein>
<reference evidence="4 5" key="1">
    <citation type="submission" date="2016-05" db="EMBL/GenBank/DDBJ databases">
        <title>Draft genome sequence of a porcine commensal Rothia nasimurium.</title>
        <authorList>
            <person name="Gaiser R.A."/>
            <person name="Van Baarlen P."/>
            <person name="Wells J.M."/>
        </authorList>
    </citation>
    <scope>NUCLEOTIDE SEQUENCE [LARGE SCALE GENOMIC DNA]</scope>
    <source>
        <strain evidence="4 5">PT-32</strain>
    </source>
</reference>
<keyword evidence="5" id="KW-1185">Reference proteome</keyword>
<dbReference type="InterPro" id="IPR029063">
    <property type="entry name" value="SAM-dependent_MTases_sf"/>
</dbReference>
<dbReference type="GO" id="GO:0032259">
    <property type="term" value="P:methylation"/>
    <property type="evidence" value="ECO:0007669"/>
    <property type="project" value="UniProtKB-KW"/>
</dbReference>
<dbReference type="Gene3D" id="3.40.50.150">
    <property type="entry name" value="Vaccinia Virus protein VP39"/>
    <property type="match status" value="2"/>
</dbReference>
<name>A0A1Y1RR49_9MICC</name>
<feature type="domain" description="Methyltransferase small" evidence="3">
    <location>
        <begin position="196"/>
        <end position="366"/>
    </location>
</feature>
<keyword evidence="1" id="KW-0489">Methyltransferase</keyword>
<comment type="caution">
    <text evidence="4">The sequence shown here is derived from an EMBL/GenBank/DDBJ whole genome shotgun (WGS) entry which is preliminary data.</text>
</comment>
<proteinExistence type="predicted"/>
<evidence type="ECO:0000313" key="4">
    <source>
        <dbReference type="EMBL" id="ORC22276.1"/>
    </source>
</evidence>